<organism evidence="3 4">
    <name type="scientific">Hymenobacter monticola</name>
    <dbReference type="NCBI Taxonomy" id="1705399"/>
    <lineage>
        <taxon>Bacteria</taxon>
        <taxon>Pseudomonadati</taxon>
        <taxon>Bacteroidota</taxon>
        <taxon>Cytophagia</taxon>
        <taxon>Cytophagales</taxon>
        <taxon>Hymenobacteraceae</taxon>
        <taxon>Hymenobacter</taxon>
    </lineage>
</organism>
<dbReference type="EMBL" id="CP094534">
    <property type="protein sequence ID" value="UOE34656.1"/>
    <property type="molecule type" value="Genomic_DNA"/>
</dbReference>
<feature type="domain" description="Secretion system C-terminal sorting" evidence="2">
    <location>
        <begin position="235"/>
        <end position="312"/>
    </location>
</feature>
<evidence type="ECO:0000313" key="3">
    <source>
        <dbReference type="EMBL" id="UOE34656.1"/>
    </source>
</evidence>
<feature type="chain" id="PRO_5046093079" evidence="1">
    <location>
        <begin position="30"/>
        <end position="313"/>
    </location>
</feature>
<evidence type="ECO:0000259" key="2">
    <source>
        <dbReference type="Pfam" id="PF18962"/>
    </source>
</evidence>
<gene>
    <name evidence="3" type="ORF">MTP16_03155</name>
</gene>
<dbReference type="InterPro" id="IPR026444">
    <property type="entry name" value="Secre_tail"/>
</dbReference>
<accession>A0ABY4B656</accession>
<reference evidence="3 4" key="1">
    <citation type="submission" date="2022-03" db="EMBL/GenBank/DDBJ databases">
        <title>Hymenobactersp. isolated from the air.</title>
        <authorList>
            <person name="Won M."/>
            <person name="Kwon S.-W."/>
        </authorList>
    </citation>
    <scope>NUCLEOTIDE SEQUENCE [LARGE SCALE GENOMIC DNA]</scope>
    <source>
        <strain evidence="3 4">KACC 22596</strain>
    </source>
</reference>
<proteinExistence type="predicted"/>
<dbReference type="Proteomes" id="UP000831390">
    <property type="component" value="Chromosome"/>
</dbReference>
<evidence type="ECO:0000313" key="4">
    <source>
        <dbReference type="Proteomes" id="UP000831390"/>
    </source>
</evidence>
<keyword evidence="1" id="KW-0732">Signal</keyword>
<protein>
    <submittedName>
        <fullName evidence="3">T9SS type A sorting domain-containing protein</fullName>
    </submittedName>
</protein>
<sequence length="313" mass="32426">MNALVTLFQNLKRASLGLLLVAGMSAARAQAPVTVTATVGTGTSASSTNVLLSTSTTTNKYARTVSIFSAAELAAAGAVAGNIVSIAWLKGGTGELTSADSQLNVYMKSTSATLLAPNPVDWATEVAGATAVYSNNTLSLPTGVGYKTFTLSTPFAWNGTSNVEVLVDWYRNGTPTADISWQYTAVGTTGIHATQVNSSAIPTVRFAGNRPNTQFVISRTGLAARETREAALVSLYPNPAHGVVNIAIPAELAIRPVVAALFNALGQEVGRQVLPATVNGAKGQVDTSHLKTGIYTLRLSMGSGTIAKRLVIE</sequence>
<dbReference type="RefSeq" id="WP_243515892.1">
    <property type="nucleotide sequence ID" value="NZ_CP094534.1"/>
</dbReference>
<dbReference type="Pfam" id="PF18962">
    <property type="entry name" value="Por_Secre_tail"/>
    <property type="match status" value="1"/>
</dbReference>
<feature type="signal peptide" evidence="1">
    <location>
        <begin position="1"/>
        <end position="29"/>
    </location>
</feature>
<evidence type="ECO:0000256" key="1">
    <source>
        <dbReference type="SAM" id="SignalP"/>
    </source>
</evidence>
<keyword evidence="4" id="KW-1185">Reference proteome</keyword>
<name>A0ABY4B656_9BACT</name>
<dbReference type="NCBIfam" id="TIGR04183">
    <property type="entry name" value="Por_Secre_tail"/>
    <property type="match status" value="1"/>
</dbReference>